<dbReference type="Gene3D" id="3.10.50.40">
    <property type="match status" value="1"/>
</dbReference>
<accession>A0A2P0ZGI8</accession>
<organism evidence="8">
    <name type="scientific">Nostoc sp. PCC 9448</name>
    <dbReference type="NCBI Taxonomy" id="2099384"/>
    <lineage>
        <taxon>Bacteria</taxon>
        <taxon>Bacillati</taxon>
        <taxon>Cyanobacteriota</taxon>
        <taxon>Cyanophyceae</taxon>
        <taxon>Nostocales</taxon>
        <taxon>Nostocaceae</taxon>
        <taxon>Nostoc</taxon>
    </lineage>
</organism>
<dbReference type="GO" id="GO:0003755">
    <property type="term" value="F:peptidyl-prolyl cis-trans isomerase activity"/>
    <property type="evidence" value="ECO:0007669"/>
    <property type="project" value="UniProtKB-KW"/>
</dbReference>
<evidence type="ECO:0000256" key="4">
    <source>
        <dbReference type="ARBA" id="ARBA00023110"/>
    </source>
</evidence>
<proteinExistence type="predicted"/>
<dbReference type="Gene3D" id="1.10.4030.10">
    <property type="entry name" value="Porin chaperone SurA, peptide-binding domain"/>
    <property type="match status" value="1"/>
</dbReference>
<comment type="catalytic activity">
    <reaction evidence="1">
        <text>[protein]-peptidylproline (omega=180) = [protein]-peptidylproline (omega=0)</text>
        <dbReference type="Rhea" id="RHEA:16237"/>
        <dbReference type="Rhea" id="RHEA-COMP:10747"/>
        <dbReference type="Rhea" id="RHEA-COMP:10748"/>
        <dbReference type="ChEBI" id="CHEBI:83833"/>
        <dbReference type="ChEBI" id="CHEBI:83834"/>
        <dbReference type="EC" id="5.2.1.8"/>
    </reaction>
</comment>
<evidence type="ECO:0000256" key="6">
    <source>
        <dbReference type="PROSITE-ProRule" id="PRU00278"/>
    </source>
</evidence>
<reference evidence="8" key="1">
    <citation type="journal article" date="2018" name="Science">
        <title>Natural noncanonical protein splicing yields products with diverse ?-amino acid residues.</title>
        <authorList>
            <person name="Morinaka B.I."/>
            <person name="Lakis E."/>
            <person name="Verest M."/>
            <person name="Helf M.J."/>
            <person name="Scalvenzi T."/>
            <person name="Vagstad A.L."/>
            <person name="Sims J."/>
            <person name="Sunagawa S."/>
            <person name="Gugger M."/>
            <person name="Piel J."/>
        </authorList>
    </citation>
    <scope>NUCLEOTIDE SEQUENCE</scope>
    <source>
        <strain evidence="8">PCC 9448</strain>
    </source>
</reference>
<evidence type="ECO:0000256" key="3">
    <source>
        <dbReference type="ARBA" id="ARBA00022729"/>
    </source>
</evidence>
<name>A0A2P0ZGI8_9NOSO</name>
<dbReference type="Pfam" id="PF00639">
    <property type="entry name" value="Rotamase"/>
    <property type="match status" value="1"/>
</dbReference>
<dbReference type="PANTHER" id="PTHR47245">
    <property type="entry name" value="PEPTIDYLPROLYL ISOMERASE"/>
    <property type="match status" value="1"/>
</dbReference>
<keyword evidence="3" id="KW-0732">Signal</keyword>
<dbReference type="InterPro" id="IPR000297">
    <property type="entry name" value="PPIase_PpiC"/>
</dbReference>
<evidence type="ECO:0000256" key="5">
    <source>
        <dbReference type="ARBA" id="ARBA00023235"/>
    </source>
</evidence>
<dbReference type="PROSITE" id="PS50198">
    <property type="entry name" value="PPIC_PPIASE_2"/>
    <property type="match status" value="1"/>
</dbReference>
<dbReference type="SUPFAM" id="SSF54534">
    <property type="entry name" value="FKBP-like"/>
    <property type="match status" value="1"/>
</dbReference>
<evidence type="ECO:0000259" key="7">
    <source>
        <dbReference type="PROSITE" id="PS50198"/>
    </source>
</evidence>
<dbReference type="EMBL" id="MG373772">
    <property type="protein sequence ID" value="AVH79566.1"/>
    <property type="molecule type" value="Genomic_DNA"/>
</dbReference>
<dbReference type="InterPro" id="IPR046357">
    <property type="entry name" value="PPIase_dom_sf"/>
</dbReference>
<dbReference type="AlphaFoldDB" id="A0A2P0ZGI8"/>
<evidence type="ECO:0000313" key="8">
    <source>
        <dbReference type="EMBL" id="AVH79566.1"/>
    </source>
</evidence>
<dbReference type="EC" id="5.2.1.8" evidence="2"/>
<sequence length="246" mass="27982">MLSSITITLEDVLTQIKLSCKLPEIFDQIVTRKFITAAVTESGIKVETEELQKAADQLRLMNGLNSADDTWAWLEKNGLSLDDFEEIIYTNVISSKLATHLFADKVEPYFFANQLDYTGVIMYEVVLEDEDLALELFYAIKEGETSFYNVANQYIKDTELRRKCGYLGLVHRRDLKPEISAAVFANTPPQLLKPVVTSQGAHLILVEEIIQPTLNNRLQMQIMADLFAEYIKQNIEGIEVINKLNK</sequence>
<dbReference type="InterPro" id="IPR027304">
    <property type="entry name" value="Trigger_fact/SurA_dom_sf"/>
</dbReference>
<keyword evidence="4 6" id="KW-0697">Rotamase</keyword>
<keyword evidence="5 6" id="KW-0413">Isomerase</keyword>
<evidence type="ECO:0000256" key="1">
    <source>
        <dbReference type="ARBA" id="ARBA00000971"/>
    </source>
</evidence>
<evidence type="ECO:0000256" key="2">
    <source>
        <dbReference type="ARBA" id="ARBA00013194"/>
    </source>
</evidence>
<feature type="domain" description="PpiC" evidence="7">
    <location>
        <begin position="125"/>
        <end position="208"/>
    </location>
</feature>
<dbReference type="SUPFAM" id="SSF109998">
    <property type="entry name" value="Triger factor/SurA peptide-binding domain-like"/>
    <property type="match status" value="1"/>
</dbReference>
<dbReference type="PANTHER" id="PTHR47245:SF1">
    <property type="entry name" value="FOLDASE PROTEIN PRSA"/>
    <property type="match status" value="1"/>
</dbReference>
<dbReference type="InterPro" id="IPR050245">
    <property type="entry name" value="PrsA_foldase"/>
</dbReference>
<protein>
    <recommendedName>
        <fullName evidence="2">peptidylprolyl isomerase</fullName>
        <ecNumber evidence="2">5.2.1.8</ecNumber>
    </recommendedName>
</protein>